<dbReference type="PANTHER" id="PTHR39639:SF1">
    <property type="entry name" value="DUF262 DOMAIN-CONTAINING PROTEIN"/>
    <property type="match status" value="1"/>
</dbReference>
<dbReference type="AlphaFoldDB" id="A0A519BQN7"/>
<feature type="region of interest" description="Disordered" evidence="1">
    <location>
        <begin position="1"/>
        <end position="41"/>
    </location>
</feature>
<evidence type="ECO:0000259" key="2">
    <source>
        <dbReference type="Pfam" id="PF03235"/>
    </source>
</evidence>
<feature type="compositionally biased region" description="Low complexity" evidence="1">
    <location>
        <begin position="8"/>
        <end position="19"/>
    </location>
</feature>
<name>A0A519BQN7_9DELT</name>
<evidence type="ECO:0000313" key="4">
    <source>
        <dbReference type="Proteomes" id="UP000319296"/>
    </source>
</evidence>
<feature type="compositionally biased region" description="Basic and acidic residues" evidence="1">
    <location>
        <begin position="20"/>
        <end position="33"/>
    </location>
</feature>
<reference evidence="3 4" key="1">
    <citation type="journal article" date="2019" name="ISME J.">
        <title>Insights into ecological role of a new deltaproteobacterial order Candidatus Acidulodesulfobacterales by metagenomics and metatranscriptomics.</title>
        <authorList>
            <person name="Tan S."/>
            <person name="Liu J."/>
            <person name="Fang Y."/>
            <person name="Hedlund B.P."/>
            <person name="Lian Z.H."/>
            <person name="Huang L.Y."/>
            <person name="Li J.T."/>
            <person name="Huang L.N."/>
            <person name="Li W.J."/>
            <person name="Jiang H.C."/>
            <person name="Dong H.L."/>
            <person name="Shu W.S."/>
        </authorList>
    </citation>
    <scope>NUCLEOTIDE SEQUENCE [LARGE SCALE GENOMIC DNA]</scope>
    <source>
        <strain evidence="3">AP1</strain>
    </source>
</reference>
<evidence type="ECO:0000256" key="1">
    <source>
        <dbReference type="SAM" id="MobiDB-lite"/>
    </source>
</evidence>
<accession>A0A519BQN7</accession>
<evidence type="ECO:0000313" key="3">
    <source>
        <dbReference type="EMBL" id="RZD19580.1"/>
    </source>
</evidence>
<dbReference type="Proteomes" id="UP000319296">
    <property type="component" value="Unassembled WGS sequence"/>
</dbReference>
<comment type="caution">
    <text evidence="3">The sequence shown here is derived from an EMBL/GenBank/DDBJ whole genome shotgun (WGS) entry which is preliminary data.</text>
</comment>
<gene>
    <name evidence="3" type="ORF">EVG15_01495</name>
</gene>
<feature type="domain" description="GmrSD restriction endonucleases N-terminal" evidence="2">
    <location>
        <begin position="68"/>
        <end position="211"/>
    </location>
</feature>
<protein>
    <submittedName>
        <fullName evidence="3">DUF262 domain-containing protein</fullName>
    </submittedName>
</protein>
<dbReference type="InterPro" id="IPR004919">
    <property type="entry name" value="GmrSD_N"/>
</dbReference>
<organism evidence="3 4">
    <name type="scientific">Candidatus Acididesulfobacter diazotrophicus</name>
    <dbReference type="NCBI Taxonomy" id="2597226"/>
    <lineage>
        <taxon>Bacteria</taxon>
        <taxon>Deltaproteobacteria</taxon>
        <taxon>Candidatus Acidulodesulfobacterales</taxon>
        <taxon>Candidatus Acididesulfobacter</taxon>
    </lineage>
</organism>
<sequence length="301" mass="34924">MNNKDLSEQNNGSEENNNNGRDDIFDKDVTEYKNEDEETPKEVPAELRKIITQPYDYSIKYLVSMIKNKEKGNEGKIYLEPEFQRNTQVWDDKTASLLIESILMNVPIPPIYVSEEEDGTWNVIDGLQRVNTFKRFINNEFKLRGLEAFPQLNKSNYKTLNPKAKNILDDGNLRIIVITQDSNPEMKYDIFMRLNRGSVSLTEQELRNCLFRGNFNNLIKDLCNNDKLLSILGLQKPHKRMADAELILRYFALSGNFNWDTQKLGKYNGVMKTFLNTYIKELHAAVISDTSAVNFRTLKTE</sequence>
<dbReference type="EMBL" id="SGBB01000001">
    <property type="protein sequence ID" value="RZD19580.1"/>
    <property type="molecule type" value="Genomic_DNA"/>
</dbReference>
<dbReference type="PANTHER" id="PTHR39639">
    <property type="entry name" value="CHROMOSOME 16, WHOLE GENOME SHOTGUN SEQUENCE"/>
    <property type="match status" value="1"/>
</dbReference>
<dbReference type="Pfam" id="PF03235">
    <property type="entry name" value="GmrSD_N"/>
    <property type="match status" value="1"/>
</dbReference>
<proteinExistence type="predicted"/>